<accession>A0A6N9HM30</accession>
<keyword evidence="2" id="KW-0378">Hydrolase</keyword>
<reference evidence="2 3" key="1">
    <citation type="submission" date="2019-12" db="EMBL/GenBank/DDBJ databases">
        <title>Novel species isolated from a subtropical stream in China.</title>
        <authorList>
            <person name="Lu H."/>
        </authorList>
    </citation>
    <scope>NUCLEOTIDE SEQUENCE [LARGE SCALE GENOMIC DNA]</scope>
    <source>
        <strain evidence="2 3">DS3</strain>
    </source>
</reference>
<dbReference type="CDD" id="cd05483">
    <property type="entry name" value="retropepsin_like_bacteria"/>
    <property type="match status" value="1"/>
</dbReference>
<dbReference type="GO" id="GO:0006508">
    <property type="term" value="P:proteolysis"/>
    <property type="evidence" value="ECO:0007669"/>
    <property type="project" value="UniProtKB-KW"/>
</dbReference>
<organism evidence="2 3">
    <name type="scientific">Pseudoduganella guangdongensis</name>
    <dbReference type="NCBI Taxonomy" id="2692179"/>
    <lineage>
        <taxon>Bacteria</taxon>
        <taxon>Pseudomonadati</taxon>
        <taxon>Pseudomonadota</taxon>
        <taxon>Betaproteobacteria</taxon>
        <taxon>Burkholderiales</taxon>
        <taxon>Oxalobacteraceae</taxon>
        <taxon>Telluria group</taxon>
        <taxon>Pseudoduganella</taxon>
    </lineage>
</organism>
<dbReference type="EMBL" id="WWCJ01000020">
    <property type="protein sequence ID" value="MYN04741.1"/>
    <property type="molecule type" value="Genomic_DNA"/>
</dbReference>
<dbReference type="InterPro" id="IPR011969">
    <property type="entry name" value="Clan_AA_Asp_peptidase_C"/>
</dbReference>
<dbReference type="SUPFAM" id="SSF50630">
    <property type="entry name" value="Acid proteases"/>
    <property type="match status" value="1"/>
</dbReference>
<dbReference type="Pfam" id="PF13975">
    <property type="entry name" value="gag-asp_proteas"/>
    <property type="match status" value="1"/>
</dbReference>
<feature type="signal peptide" evidence="1">
    <location>
        <begin position="1"/>
        <end position="18"/>
    </location>
</feature>
<dbReference type="NCBIfam" id="TIGR02281">
    <property type="entry name" value="clan_AA_DTGA"/>
    <property type="match status" value="1"/>
</dbReference>
<keyword evidence="1" id="KW-0732">Signal</keyword>
<protein>
    <submittedName>
        <fullName evidence="2">TIGR02281 family clan AA aspartic protease</fullName>
        <ecNumber evidence="2">3.4.23.-</ecNumber>
    </submittedName>
</protein>
<keyword evidence="3" id="KW-1185">Reference proteome</keyword>
<name>A0A6N9HM30_9BURK</name>
<dbReference type="InterPro" id="IPR001969">
    <property type="entry name" value="Aspartic_peptidase_AS"/>
</dbReference>
<dbReference type="PROSITE" id="PS00141">
    <property type="entry name" value="ASP_PROTEASE"/>
    <property type="match status" value="1"/>
</dbReference>
<proteinExistence type="predicted"/>
<feature type="chain" id="PRO_5026902431" evidence="1">
    <location>
        <begin position="19"/>
        <end position="209"/>
    </location>
</feature>
<evidence type="ECO:0000313" key="2">
    <source>
        <dbReference type="EMBL" id="MYN04741.1"/>
    </source>
</evidence>
<dbReference type="Proteomes" id="UP000448575">
    <property type="component" value="Unassembled WGS sequence"/>
</dbReference>
<evidence type="ECO:0000313" key="3">
    <source>
        <dbReference type="Proteomes" id="UP000448575"/>
    </source>
</evidence>
<dbReference type="InterPro" id="IPR034122">
    <property type="entry name" value="Retropepsin-like_bacterial"/>
</dbReference>
<dbReference type="AlphaFoldDB" id="A0A6N9HM30"/>
<sequence>MRLALMAAAMCAAASAQADVSLVAAMKEKALLSVNGGAPRTFAVGATLPDGSKLVAVSPESATLEDKGKRYTVRLGEFAAAGGGTPANALVLAPDANGHFSVVGEINGNPVKMLVDTGASLVSIPAPMARQFGIDYRLKGRRAFSQTAAGPAEVWIVKLDRVRVGEFEFANVEASINEAGLPVVLLGNSVLKRLDMKTESGMLTLSKRF</sequence>
<gene>
    <name evidence="2" type="ORF">GTP41_21845</name>
</gene>
<evidence type="ECO:0000256" key="1">
    <source>
        <dbReference type="SAM" id="SignalP"/>
    </source>
</evidence>
<dbReference type="InterPro" id="IPR021109">
    <property type="entry name" value="Peptidase_aspartic_dom_sf"/>
</dbReference>
<keyword evidence="2" id="KW-0645">Protease</keyword>
<dbReference type="RefSeq" id="WP_161027700.1">
    <property type="nucleotide sequence ID" value="NZ_WWCJ01000020.1"/>
</dbReference>
<dbReference type="GO" id="GO:0004190">
    <property type="term" value="F:aspartic-type endopeptidase activity"/>
    <property type="evidence" value="ECO:0007669"/>
    <property type="project" value="InterPro"/>
</dbReference>
<comment type="caution">
    <text evidence="2">The sequence shown here is derived from an EMBL/GenBank/DDBJ whole genome shotgun (WGS) entry which is preliminary data.</text>
</comment>
<dbReference type="Gene3D" id="2.40.70.10">
    <property type="entry name" value="Acid Proteases"/>
    <property type="match status" value="1"/>
</dbReference>
<dbReference type="EC" id="3.4.23.-" evidence="2"/>